<keyword evidence="1" id="KW-0472">Membrane</keyword>
<dbReference type="HOGENOM" id="CLU_3262260_0_0_9"/>
<organism evidence="2 3">
    <name type="scientific">Holdemanella biformis DSM 3989</name>
    <dbReference type="NCBI Taxonomy" id="518637"/>
    <lineage>
        <taxon>Bacteria</taxon>
        <taxon>Bacillati</taxon>
        <taxon>Bacillota</taxon>
        <taxon>Erysipelotrichia</taxon>
        <taxon>Erysipelotrichales</taxon>
        <taxon>Erysipelotrichaceae</taxon>
        <taxon>Holdemanella</taxon>
    </lineage>
</organism>
<accession>B7C756</accession>
<keyword evidence="1" id="KW-1133">Transmembrane helix</keyword>
<evidence type="ECO:0000256" key="1">
    <source>
        <dbReference type="SAM" id="Phobius"/>
    </source>
</evidence>
<evidence type="ECO:0000313" key="3">
    <source>
        <dbReference type="Proteomes" id="UP000004315"/>
    </source>
</evidence>
<dbReference type="AlphaFoldDB" id="B7C756"/>
<gene>
    <name evidence="2" type="ORF">EUBIFOR_00003</name>
</gene>
<feature type="transmembrane region" description="Helical" evidence="1">
    <location>
        <begin position="6"/>
        <end position="25"/>
    </location>
</feature>
<protein>
    <submittedName>
        <fullName evidence="2">Uncharacterized protein</fullName>
    </submittedName>
</protein>
<keyword evidence="3" id="KW-1185">Reference proteome</keyword>
<dbReference type="Proteomes" id="UP000004315">
    <property type="component" value="Unassembled WGS sequence"/>
</dbReference>
<keyword evidence="1" id="KW-0812">Transmembrane</keyword>
<comment type="caution">
    <text evidence="2">The sequence shown here is derived from an EMBL/GenBank/DDBJ whole genome shotgun (WGS) entry which is preliminary data.</text>
</comment>
<sequence>MSLTSFFTIVCFFEIDVLVCILFPVQFSKIMCTSAVLIYITK</sequence>
<proteinExistence type="predicted"/>
<feature type="non-terminal residue" evidence="2">
    <location>
        <position position="42"/>
    </location>
</feature>
<reference evidence="2 3" key="1">
    <citation type="submission" date="2008-11" db="EMBL/GenBank/DDBJ databases">
        <title>Draft genome sequence of Eubacterium biforme (DSM 3989).</title>
        <authorList>
            <person name="Sudarsanam P."/>
            <person name="Ley R."/>
            <person name="Guruge J."/>
            <person name="Turnbaugh P.J."/>
            <person name="Mahowald M."/>
            <person name="Liep D."/>
            <person name="Gordon J."/>
        </authorList>
    </citation>
    <scope>NUCLEOTIDE SEQUENCE [LARGE SCALE GENOMIC DNA]</scope>
    <source>
        <strain evidence="2 3">DSM 3989</strain>
    </source>
</reference>
<evidence type="ECO:0000313" key="2">
    <source>
        <dbReference type="EMBL" id="EEC91402.1"/>
    </source>
</evidence>
<dbReference type="EMBL" id="ABYT01000002">
    <property type="protein sequence ID" value="EEC91402.1"/>
    <property type="molecule type" value="Genomic_DNA"/>
</dbReference>
<name>B7C756_9FIRM</name>